<dbReference type="InterPro" id="IPR003856">
    <property type="entry name" value="LPS_length_determ_N"/>
</dbReference>
<keyword evidence="13" id="KW-1185">Reference proteome</keyword>
<evidence type="ECO:0000256" key="7">
    <source>
        <dbReference type="ARBA" id="ARBA00022989"/>
    </source>
</evidence>
<evidence type="ECO:0000313" key="13">
    <source>
        <dbReference type="Proteomes" id="UP001382727"/>
    </source>
</evidence>
<dbReference type="Proteomes" id="UP001382727">
    <property type="component" value="Chromosome"/>
</dbReference>
<feature type="region of interest" description="Disordered" evidence="9">
    <location>
        <begin position="139"/>
        <end position="166"/>
    </location>
</feature>
<dbReference type="Gene3D" id="3.40.50.300">
    <property type="entry name" value="P-loop containing nucleotide triphosphate hydrolases"/>
    <property type="match status" value="1"/>
</dbReference>
<evidence type="ECO:0000313" key="12">
    <source>
        <dbReference type="EMBL" id="WXB77251.1"/>
    </source>
</evidence>
<sequence>MTLEDLWKLTRRQVVVIGVCALAGLLLGFLWMALQPKEYTATAGGYVTAGSGESIGESYSAQTLAQQKAQAYVTLFTNRRVAKNVIEELDLDTTPQELVTRISATVPPDGVTINVTATGASPEAARDIADTVVTAAAAEAKRMEEAGPSRTTAGPDGKTQQVQSQAQVLIEPNESAILPTAPSSPDPVRVLPIGLLVGLLVGYGIAAVRHHNDTKVRHTDDVEEVMGTGVLGLLPMSHDLGSERGDIRRTKAFHEREALRKLRTNLRFVDVDHQPRSIVITSAKQGEGKSTVAANLATVLAESGEQVVLVDADLRRSAVARAFDLDGSVGLSQVLARTANLDDALQPCATPGLEILAAGEVPPNPSELLGSQRMGQLIEQLAQRSFVILDAPPLLPVTDGALLTRSADGAVLVVAAGKTHKEEIERATASLRTVNGKVLGAVLNMISTRKVDRIRYGDAEYGYSNAYTSDYAYEAVDRSAAPATRREAKAVRGKRVKVN</sequence>
<gene>
    <name evidence="12" type="ORF">V1351_04080</name>
</gene>
<keyword evidence="6" id="KW-0067">ATP-binding</keyword>
<evidence type="ECO:0000256" key="3">
    <source>
        <dbReference type="ARBA" id="ARBA00022475"/>
    </source>
</evidence>
<evidence type="ECO:0000256" key="8">
    <source>
        <dbReference type="ARBA" id="ARBA00023136"/>
    </source>
</evidence>
<keyword evidence="12" id="KW-0808">Transferase</keyword>
<keyword evidence="3" id="KW-1003">Cell membrane</keyword>
<organism evidence="12 13">
    <name type="scientific">Janibacter alittae</name>
    <dbReference type="NCBI Taxonomy" id="3115209"/>
    <lineage>
        <taxon>Bacteria</taxon>
        <taxon>Bacillati</taxon>
        <taxon>Actinomycetota</taxon>
        <taxon>Actinomycetes</taxon>
        <taxon>Micrococcales</taxon>
        <taxon>Intrasporangiaceae</taxon>
        <taxon>Janibacter</taxon>
    </lineage>
</organism>
<reference evidence="12 13" key="1">
    <citation type="submission" date="2024-02" db="EMBL/GenBank/DDBJ databases">
        <title>Janibacter sp. nov., isolated from gut of marine sandworm.</title>
        <authorList>
            <person name="Kim B."/>
            <person name="Jun M.O."/>
            <person name="Shin N.-R."/>
        </authorList>
    </citation>
    <scope>NUCLEOTIDE SEQUENCE [LARGE SCALE GENOMIC DNA]</scope>
    <source>
        <strain evidence="12 13">A1S7</strain>
    </source>
</reference>
<dbReference type="InterPro" id="IPR027417">
    <property type="entry name" value="P-loop_NTPase"/>
</dbReference>
<keyword evidence="5" id="KW-0547">Nucleotide-binding</keyword>
<dbReference type="InterPro" id="IPR005702">
    <property type="entry name" value="Wzc-like_C"/>
</dbReference>
<dbReference type="SUPFAM" id="SSF52540">
    <property type="entry name" value="P-loop containing nucleoside triphosphate hydrolases"/>
    <property type="match status" value="1"/>
</dbReference>
<evidence type="ECO:0000256" key="9">
    <source>
        <dbReference type="SAM" id="MobiDB-lite"/>
    </source>
</evidence>
<dbReference type="PANTHER" id="PTHR32309:SF13">
    <property type="entry name" value="FERRIC ENTEROBACTIN TRANSPORT PROTEIN FEPE"/>
    <property type="match status" value="1"/>
</dbReference>
<name>A0ABZ2MJK2_9MICO</name>
<evidence type="ECO:0000256" key="5">
    <source>
        <dbReference type="ARBA" id="ARBA00022741"/>
    </source>
</evidence>
<protein>
    <submittedName>
        <fullName evidence="12">Polysaccharide biosynthesis tyrosine autokinase</fullName>
        <ecNumber evidence="12">2.7.10.2</ecNumber>
    </submittedName>
</protein>
<evidence type="ECO:0000256" key="10">
    <source>
        <dbReference type="SAM" id="Phobius"/>
    </source>
</evidence>
<evidence type="ECO:0000259" key="11">
    <source>
        <dbReference type="Pfam" id="PF02706"/>
    </source>
</evidence>
<dbReference type="CDD" id="cd05387">
    <property type="entry name" value="BY-kinase"/>
    <property type="match status" value="1"/>
</dbReference>
<feature type="domain" description="Polysaccharide chain length determinant N-terminal" evidence="11">
    <location>
        <begin position="2"/>
        <end position="89"/>
    </location>
</feature>
<dbReference type="NCBIfam" id="TIGR01007">
    <property type="entry name" value="eps_fam"/>
    <property type="match status" value="1"/>
</dbReference>
<keyword evidence="8 10" id="KW-0472">Membrane</keyword>
<dbReference type="Pfam" id="PF02706">
    <property type="entry name" value="Wzz"/>
    <property type="match status" value="1"/>
</dbReference>
<evidence type="ECO:0000256" key="1">
    <source>
        <dbReference type="ARBA" id="ARBA00004651"/>
    </source>
</evidence>
<comment type="similarity">
    <text evidence="2">Belongs to the CpsC/CapA family.</text>
</comment>
<keyword evidence="4 10" id="KW-0812">Transmembrane</keyword>
<dbReference type="EC" id="2.7.10.2" evidence="12"/>
<dbReference type="RefSeq" id="WP_338750969.1">
    <property type="nucleotide sequence ID" value="NZ_CP144913.1"/>
</dbReference>
<feature type="transmembrane region" description="Helical" evidence="10">
    <location>
        <begin position="14"/>
        <end position="34"/>
    </location>
</feature>
<keyword evidence="7 10" id="KW-1133">Transmembrane helix</keyword>
<dbReference type="InterPro" id="IPR033756">
    <property type="entry name" value="YlxH/NBP35"/>
</dbReference>
<dbReference type="InterPro" id="IPR050445">
    <property type="entry name" value="Bact_polysacc_biosynth/exp"/>
</dbReference>
<dbReference type="PANTHER" id="PTHR32309">
    <property type="entry name" value="TYROSINE-PROTEIN KINASE"/>
    <property type="match status" value="1"/>
</dbReference>
<dbReference type="Pfam" id="PF10609">
    <property type="entry name" value="ParA"/>
    <property type="match status" value="1"/>
</dbReference>
<proteinExistence type="inferred from homology"/>
<accession>A0ABZ2MJK2</accession>
<comment type="subcellular location">
    <subcellularLocation>
        <location evidence="1">Cell membrane</location>
        <topology evidence="1">Multi-pass membrane protein</topology>
    </subcellularLocation>
</comment>
<dbReference type="GO" id="GO:0004715">
    <property type="term" value="F:non-membrane spanning protein tyrosine kinase activity"/>
    <property type="evidence" value="ECO:0007669"/>
    <property type="project" value="UniProtKB-EC"/>
</dbReference>
<evidence type="ECO:0000256" key="2">
    <source>
        <dbReference type="ARBA" id="ARBA00006683"/>
    </source>
</evidence>
<evidence type="ECO:0000256" key="6">
    <source>
        <dbReference type="ARBA" id="ARBA00022840"/>
    </source>
</evidence>
<evidence type="ECO:0000256" key="4">
    <source>
        <dbReference type="ARBA" id="ARBA00022692"/>
    </source>
</evidence>
<dbReference type="EMBL" id="CP144913">
    <property type="protein sequence ID" value="WXB77251.1"/>
    <property type="molecule type" value="Genomic_DNA"/>
</dbReference>